<dbReference type="OMA" id="HEMLPCP"/>
<dbReference type="Proteomes" id="UP000193240">
    <property type="component" value="Unassembled WGS sequence"/>
</dbReference>
<dbReference type="InParanoid" id="A0A1Y2MGR8"/>
<dbReference type="Gene3D" id="3.40.50.11350">
    <property type="match status" value="1"/>
</dbReference>
<keyword evidence="2" id="KW-0472">Membrane</keyword>
<dbReference type="GO" id="GO:0006487">
    <property type="term" value="P:protein N-linked glycosylation"/>
    <property type="evidence" value="ECO:0007669"/>
    <property type="project" value="TreeGrafter"/>
</dbReference>
<accession>A0A1Y2MGR8</accession>
<reference evidence="3 4" key="1">
    <citation type="journal article" date="2017" name="Genome Announc.">
        <title>Genome sequence of the saprophytic ascomycete Epicoccum nigrum ICMP 19927 strain isolated from New Zealand.</title>
        <authorList>
            <person name="Fokin M."/>
            <person name="Fleetwood D."/>
            <person name="Weir B.S."/>
            <person name="Villas-Boas S.G."/>
        </authorList>
    </citation>
    <scope>NUCLEOTIDE SEQUENCE [LARGE SCALE GENOMIC DNA]</scope>
    <source>
        <strain evidence="3 4">ICMP 19927</strain>
    </source>
</reference>
<keyword evidence="2" id="KW-1133">Transmembrane helix</keyword>
<dbReference type="PANTHER" id="PTHR13132:SF29">
    <property type="entry name" value="ALPHA-(1,6)-FUCOSYLTRANSFERASE"/>
    <property type="match status" value="1"/>
</dbReference>
<evidence type="ECO:0000256" key="1">
    <source>
        <dbReference type="SAM" id="MobiDB-lite"/>
    </source>
</evidence>
<dbReference type="PANTHER" id="PTHR13132">
    <property type="entry name" value="ALPHA- 1,6 -FUCOSYLTRANSFERASE"/>
    <property type="match status" value="1"/>
</dbReference>
<dbReference type="GO" id="GO:0046921">
    <property type="term" value="F:alpha-(1-&gt;6)-fucosyltransferase activity"/>
    <property type="evidence" value="ECO:0007669"/>
    <property type="project" value="TreeGrafter"/>
</dbReference>
<dbReference type="AlphaFoldDB" id="A0A1Y2MGR8"/>
<protein>
    <submittedName>
        <fullName evidence="3">Uncharacterized protein</fullName>
    </submittedName>
</protein>
<feature type="compositionally biased region" description="Low complexity" evidence="1">
    <location>
        <begin position="54"/>
        <end position="69"/>
    </location>
</feature>
<sequence>MLNQATQKLSKMHARRNPNLSIQSTATYSQLTPPVHSATSGAFLSPNLDRRGLLSRSPPASPSLPSLIPRHGKRHPQPNHNRLIKRVLIGGVTAIFLLWLIVRQLHASAQSSASYDGDGEEWEMAGGAQLPQEPSVVAMADNTGKMRWTVSIPSSFDFPLRPAQYRDICHQVMEVSRDMRQERRPSASFAKRMLNYYQKDQYYIDVQEAEEQALLPPSKATGRPKGFVEDDMIADGFSTTGLKTCARSLTYVMETDDAGFGSSLMRLWMSYGLAKAENRTFFIDDSRWPYGKYLSYFINPPTAGCLPPPKSHMVPCPHNARHIVVSGATVDSTFGHAFTEEWEDPTKMRVQRQHKIFALLRTGYEALFKLRTDDAKYVLNRALELYGDIQTHGGISIGLHVRRGDRHPMDYQYQEDYIPLARYTEAARELYIDLIENAGKGSHNNKKRTANNVEARHDALFSRHTTSSMILASDDPLVYESAEVGPNSVRAQDRIMLATKAALEAAQGKKNPWIDEITGWEGGFYRDVFFSLGQPVGNAKDMQSLSADNVPEQAMKLRELVGRAYLLDLAVLGKADTMVCTVSSTACRLLAVMMGWEKAFKEGRWRNIDGDFDWKGIAW</sequence>
<evidence type="ECO:0000256" key="2">
    <source>
        <dbReference type="SAM" id="Phobius"/>
    </source>
</evidence>
<proteinExistence type="predicted"/>
<evidence type="ECO:0000313" key="3">
    <source>
        <dbReference type="EMBL" id="OSS55192.1"/>
    </source>
</evidence>
<feature type="compositionally biased region" description="Basic residues" evidence="1">
    <location>
        <begin position="70"/>
        <end position="79"/>
    </location>
</feature>
<dbReference type="EMBL" id="KZ107838">
    <property type="protein sequence ID" value="OSS55192.1"/>
    <property type="molecule type" value="Genomic_DNA"/>
</dbReference>
<keyword evidence="2" id="KW-0812">Transmembrane</keyword>
<keyword evidence="4" id="KW-1185">Reference proteome</keyword>
<organism evidence="3 4">
    <name type="scientific">Epicoccum nigrum</name>
    <name type="common">Soil fungus</name>
    <name type="synonym">Epicoccum purpurascens</name>
    <dbReference type="NCBI Taxonomy" id="105696"/>
    <lineage>
        <taxon>Eukaryota</taxon>
        <taxon>Fungi</taxon>
        <taxon>Dikarya</taxon>
        <taxon>Ascomycota</taxon>
        <taxon>Pezizomycotina</taxon>
        <taxon>Dothideomycetes</taxon>
        <taxon>Pleosporomycetidae</taxon>
        <taxon>Pleosporales</taxon>
        <taxon>Pleosporineae</taxon>
        <taxon>Didymellaceae</taxon>
        <taxon>Epicoccum</taxon>
    </lineage>
</organism>
<gene>
    <name evidence="3" type="ORF">B5807_01755</name>
</gene>
<feature type="region of interest" description="Disordered" evidence="1">
    <location>
        <begin position="49"/>
        <end position="79"/>
    </location>
</feature>
<name>A0A1Y2MGR8_EPING</name>
<feature type="transmembrane region" description="Helical" evidence="2">
    <location>
        <begin position="83"/>
        <end position="102"/>
    </location>
</feature>
<evidence type="ECO:0000313" key="4">
    <source>
        <dbReference type="Proteomes" id="UP000193240"/>
    </source>
</evidence>